<keyword evidence="2" id="KW-1185">Reference proteome</keyword>
<dbReference type="AlphaFoldDB" id="A0A5J4JK91"/>
<dbReference type="PANTHER" id="PTHR30087">
    <property type="entry name" value="INNER MEMBRANE PROTEIN"/>
    <property type="match status" value="1"/>
</dbReference>
<gene>
    <name evidence="1" type="primary">ybbK</name>
    <name evidence="1" type="ORF">BpJC7_20700</name>
</gene>
<dbReference type="EMBL" id="BKZQ01000026">
    <property type="protein sequence ID" value="GER70767.1"/>
    <property type="molecule type" value="Genomic_DNA"/>
</dbReference>
<organism evidence="1 2">
    <name type="scientific">Weizmannia acidilactici</name>
    <dbReference type="NCBI Taxonomy" id="2607726"/>
    <lineage>
        <taxon>Bacteria</taxon>
        <taxon>Bacillati</taxon>
        <taxon>Bacillota</taxon>
        <taxon>Bacilli</taxon>
        <taxon>Bacillales</taxon>
        <taxon>Bacillaceae</taxon>
        <taxon>Heyndrickxia</taxon>
    </lineage>
</organism>
<dbReference type="InterPro" id="IPR007553">
    <property type="entry name" value="2-thiour_desulf"/>
</dbReference>
<evidence type="ECO:0000313" key="2">
    <source>
        <dbReference type="Proteomes" id="UP000391919"/>
    </source>
</evidence>
<name>A0A5J4JK91_9BACI</name>
<sequence>MIVVSACLAGMDVRYDGSHCLDNRISELLENGKAVSVCPELLGGLLTPREPAEIIGGNGDDVLNGNARVITKSGKDVTEQFVEGAYLALKRVKELNANVVVLKENSPSCGSSKIYNGEFTGKKIDGSGVTAALLKKYGIKVFSEKNLSELLNTLDVCN</sequence>
<proteinExistence type="predicted"/>
<accession>A0A5J4JK91</accession>
<dbReference type="RefSeq" id="WP_151697939.1">
    <property type="nucleotide sequence ID" value="NZ_BKZP01000027.1"/>
</dbReference>
<dbReference type="Pfam" id="PF04463">
    <property type="entry name" value="2-thiour_desulf"/>
    <property type="match status" value="1"/>
</dbReference>
<dbReference type="PANTHER" id="PTHR30087:SF1">
    <property type="entry name" value="HYPOTHETICAL CYTOSOLIC PROTEIN"/>
    <property type="match status" value="1"/>
</dbReference>
<evidence type="ECO:0008006" key="3">
    <source>
        <dbReference type="Google" id="ProtNLM"/>
    </source>
</evidence>
<protein>
    <recommendedName>
        <fullName evidence="3">DUF523 domain-containing protein</fullName>
    </recommendedName>
</protein>
<evidence type="ECO:0000313" key="1">
    <source>
        <dbReference type="EMBL" id="GER70767.1"/>
    </source>
</evidence>
<dbReference type="Proteomes" id="UP000391919">
    <property type="component" value="Unassembled WGS sequence"/>
</dbReference>
<comment type="caution">
    <text evidence="1">The sequence shown here is derived from an EMBL/GenBank/DDBJ whole genome shotgun (WGS) entry which is preliminary data.</text>
</comment>
<reference evidence="1 2" key="1">
    <citation type="submission" date="2019-09" db="EMBL/GenBank/DDBJ databases">
        <title>Draft genome sequence of Bacillus sp. JC-7.</title>
        <authorList>
            <person name="Tanaka N."/>
            <person name="Shiwa Y."/>
            <person name="Fujita N."/>
            <person name="Tanasupawat S."/>
        </authorList>
    </citation>
    <scope>NUCLEOTIDE SEQUENCE [LARGE SCALE GENOMIC DNA]</scope>
    <source>
        <strain evidence="1 2">JC-7</strain>
    </source>
</reference>